<gene>
    <name evidence="9" type="ORF">KR76_25755</name>
</gene>
<keyword evidence="5" id="KW-0472">Membrane</keyword>
<proteinExistence type="inferred from homology"/>
<evidence type="ECO:0000313" key="9">
    <source>
        <dbReference type="EMBL" id="AIY19329.1"/>
    </source>
</evidence>
<keyword evidence="3" id="KW-0812">Transmembrane</keyword>
<dbReference type="PANTHER" id="PTHR30572">
    <property type="entry name" value="MEMBRANE COMPONENT OF TRANSPORTER-RELATED"/>
    <property type="match status" value="1"/>
</dbReference>
<evidence type="ECO:0000256" key="5">
    <source>
        <dbReference type="ARBA" id="ARBA00023136"/>
    </source>
</evidence>
<evidence type="ECO:0000259" key="8">
    <source>
        <dbReference type="Pfam" id="PF12704"/>
    </source>
</evidence>
<name>A0A0A1DPM3_NOCSI</name>
<dbReference type="InterPro" id="IPR025857">
    <property type="entry name" value="MacB_PCD"/>
</dbReference>
<dbReference type="KEGG" id="psim:KR76_25755"/>
<feature type="domain" description="MacB-like periplasmic core" evidence="8">
    <location>
        <begin position="24"/>
        <end position="227"/>
    </location>
</feature>
<comment type="subcellular location">
    <subcellularLocation>
        <location evidence="1">Cell membrane</location>
        <topology evidence="1">Multi-pass membrane protein</topology>
    </subcellularLocation>
</comment>
<sequence>MTDALHEAWRGVRGRPGRAVMSGIGIALGMATLVLVTGIPASGQADLDRRLTALGTDILVAQPSAASEDAPALPEHAAAMVRRIGPVEAASAVASLDARVRRTPLADPNDTAGIVALAATGDLLRTIRGRLASGAFLSSPGLPTVVLGAQSARWLGITRLDPARPAQITVGDTRLTVVGILAPMPLTPELEQSVLVDWDAALALGFDGHPSVVYLRTAESQVESVRDVLPATLSPELPGLVGVSRPSDALAAKRASQGTFSALFLGLAGVALAVGGIGIANTMIVGILERRREIGLRRALGARRKDIRRQFLTEAMLLSALGGIAGVIGGVVGTFGFATTRGWPLVVPLPALAGGLAGSVLVGALAGLYPAVRAARLPPTEALAT</sequence>
<dbReference type="InterPro" id="IPR050250">
    <property type="entry name" value="Macrolide_Exporter_MacB"/>
</dbReference>
<keyword evidence="10" id="KW-1185">Reference proteome</keyword>
<dbReference type="AlphaFoldDB" id="A0A0A1DPM3"/>
<evidence type="ECO:0000256" key="6">
    <source>
        <dbReference type="ARBA" id="ARBA00038076"/>
    </source>
</evidence>
<dbReference type="Proteomes" id="UP000030300">
    <property type="component" value="Chromosome"/>
</dbReference>
<dbReference type="InterPro" id="IPR003838">
    <property type="entry name" value="ABC3_permease_C"/>
</dbReference>
<accession>A0A0A1DPM3</accession>
<dbReference type="GO" id="GO:0005886">
    <property type="term" value="C:plasma membrane"/>
    <property type="evidence" value="ECO:0007669"/>
    <property type="project" value="UniProtKB-SubCell"/>
</dbReference>
<reference evidence="9 10" key="1">
    <citation type="journal article" date="2015" name="Genome Announc.">
        <title>Complete Genome Sequence of Steroid-Transforming Nocardioides simplex VKM Ac-2033D.</title>
        <authorList>
            <person name="Shtratnikova V.Y."/>
            <person name="Schelkunov M.I."/>
            <person name="Pekov Y.A."/>
            <person name="Fokina V.V."/>
            <person name="Logacheva M.D."/>
            <person name="Sokolov S.L."/>
            <person name="Bragin E.Y."/>
            <person name="Ashapkin V.V."/>
            <person name="Donova M.V."/>
        </authorList>
    </citation>
    <scope>NUCLEOTIDE SEQUENCE [LARGE SCALE GENOMIC DNA]</scope>
    <source>
        <strain evidence="9 10">VKM Ac-2033D</strain>
    </source>
</reference>
<dbReference type="STRING" id="2045.KR76_25755"/>
<dbReference type="EMBL" id="CP009896">
    <property type="protein sequence ID" value="AIY19329.1"/>
    <property type="molecule type" value="Genomic_DNA"/>
</dbReference>
<evidence type="ECO:0000256" key="1">
    <source>
        <dbReference type="ARBA" id="ARBA00004651"/>
    </source>
</evidence>
<dbReference type="eggNOG" id="COG0577">
    <property type="taxonomic scope" value="Bacteria"/>
</dbReference>
<dbReference type="RefSeq" id="WP_038682427.1">
    <property type="nucleotide sequence ID" value="NZ_BJMC01000021.1"/>
</dbReference>
<feature type="domain" description="ABC3 transporter permease C-terminal" evidence="7">
    <location>
        <begin position="267"/>
        <end position="379"/>
    </location>
</feature>
<protein>
    <submittedName>
        <fullName evidence="9">Uncharacterized protein</fullName>
    </submittedName>
</protein>
<keyword evidence="2" id="KW-1003">Cell membrane</keyword>
<dbReference type="HOGENOM" id="CLU_000604_8_0_11"/>
<dbReference type="PANTHER" id="PTHR30572:SF4">
    <property type="entry name" value="ABC TRANSPORTER PERMEASE YTRF"/>
    <property type="match status" value="1"/>
</dbReference>
<evidence type="ECO:0000256" key="3">
    <source>
        <dbReference type="ARBA" id="ARBA00022692"/>
    </source>
</evidence>
<organism evidence="9 10">
    <name type="scientific">Nocardioides simplex</name>
    <name type="common">Arthrobacter simplex</name>
    <dbReference type="NCBI Taxonomy" id="2045"/>
    <lineage>
        <taxon>Bacteria</taxon>
        <taxon>Bacillati</taxon>
        <taxon>Actinomycetota</taxon>
        <taxon>Actinomycetes</taxon>
        <taxon>Propionibacteriales</taxon>
        <taxon>Nocardioidaceae</taxon>
        <taxon>Pimelobacter</taxon>
    </lineage>
</organism>
<evidence type="ECO:0000313" key="10">
    <source>
        <dbReference type="Proteomes" id="UP000030300"/>
    </source>
</evidence>
<dbReference type="GO" id="GO:0022857">
    <property type="term" value="F:transmembrane transporter activity"/>
    <property type="evidence" value="ECO:0007669"/>
    <property type="project" value="TreeGrafter"/>
</dbReference>
<dbReference type="Pfam" id="PF02687">
    <property type="entry name" value="FtsX"/>
    <property type="match status" value="1"/>
</dbReference>
<keyword evidence="4" id="KW-1133">Transmembrane helix</keyword>
<evidence type="ECO:0000259" key="7">
    <source>
        <dbReference type="Pfam" id="PF02687"/>
    </source>
</evidence>
<dbReference type="GeneID" id="96612154"/>
<evidence type="ECO:0000256" key="2">
    <source>
        <dbReference type="ARBA" id="ARBA00022475"/>
    </source>
</evidence>
<dbReference type="Pfam" id="PF12704">
    <property type="entry name" value="MacB_PCD"/>
    <property type="match status" value="1"/>
</dbReference>
<evidence type="ECO:0000256" key="4">
    <source>
        <dbReference type="ARBA" id="ARBA00022989"/>
    </source>
</evidence>
<comment type="similarity">
    <text evidence="6">Belongs to the ABC-4 integral membrane protein family.</text>
</comment>